<protein>
    <submittedName>
        <fullName evidence="1">Uncharacterized protein</fullName>
    </submittedName>
</protein>
<dbReference type="AlphaFoldDB" id="A0A6A3KAZ9"/>
<evidence type="ECO:0000313" key="1">
    <source>
        <dbReference type="EMBL" id="KAE9001083.1"/>
    </source>
</evidence>
<gene>
    <name evidence="1" type="ORF">PR001_g18619</name>
    <name evidence="2" type="ORF">PR003_g19179</name>
</gene>
<dbReference type="EMBL" id="QXFV01001653">
    <property type="protein sequence ID" value="KAE9001083.1"/>
    <property type="molecule type" value="Genomic_DNA"/>
</dbReference>
<proteinExistence type="predicted"/>
<organism evidence="1 3">
    <name type="scientific">Phytophthora rubi</name>
    <dbReference type="NCBI Taxonomy" id="129364"/>
    <lineage>
        <taxon>Eukaryota</taxon>
        <taxon>Sar</taxon>
        <taxon>Stramenopiles</taxon>
        <taxon>Oomycota</taxon>
        <taxon>Peronosporomycetes</taxon>
        <taxon>Peronosporales</taxon>
        <taxon>Peronosporaceae</taxon>
        <taxon>Phytophthora</taxon>
    </lineage>
</organism>
<accession>A0A6A3KAZ9</accession>
<dbReference type="EMBL" id="QXFT01001594">
    <property type="protein sequence ID" value="KAE9314694.1"/>
    <property type="molecule type" value="Genomic_DNA"/>
</dbReference>
<evidence type="ECO:0000313" key="3">
    <source>
        <dbReference type="Proteomes" id="UP000429607"/>
    </source>
</evidence>
<dbReference type="Proteomes" id="UP000434957">
    <property type="component" value="Unassembled WGS sequence"/>
</dbReference>
<name>A0A6A3KAZ9_9STRA</name>
<sequence length="34" mass="3931">MIPDAAIFRTVYGSQKRELVIFIALHAQWGTQRL</sequence>
<evidence type="ECO:0000313" key="4">
    <source>
        <dbReference type="Proteomes" id="UP000434957"/>
    </source>
</evidence>
<keyword evidence="4" id="KW-1185">Reference proteome</keyword>
<dbReference type="Proteomes" id="UP000429607">
    <property type="component" value="Unassembled WGS sequence"/>
</dbReference>
<evidence type="ECO:0000313" key="2">
    <source>
        <dbReference type="EMBL" id="KAE9314694.1"/>
    </source>
</evidence>
<comment type="caution">
    <text evidence="1">The sequence shown here is derived from an EMBL/GenBank/DDBJ whole genome shotgun (WGS) entry which is preliminary data.</text>
</comment>
<reference evidence="1 3" key="1">
    <citation type="submission" date="2018-09" db="EMBL/GenBank/DDBJ databases">
        <title>Genomic investigation of the strawberry pathogen Phytophthora fragariae indicates pathogenicity is determined by transcriptional variation in three key races.</title>
        <authorList>
            <person name="Adams T.M."/>
            <person name="Armitage A.D."/>
            <person name="Sobczyk M.K."/>
            <person name="Bates H.J."/>
            <person name="Dunwell J.M."/>
            <person name="Nellist C.F."/>
            <person name="Harrison R.J."/>
        </authorList>
    </citation>
    <scope>NUCLEOTIDE SEQUENCE [LARGE SCALE GENOMIC DNA]</scope>
    <source>
        <strain evidence="1 3">SCRP249</strain>
        <strain evidence="2 4">SCRP333</strain>
    </source>
</reference>